<evidence type="ECO:0000313" key="3">
    <source>
        <dbReference type="Proteomes" id="UP001597218"/>
    </source>
</evidence>
<evidence type="ECO:0000313" key="2">
    <source>
        <dbReference type="EMBL" id="MFD1926495.1"/>
    </source>
</evidence>
<dbReference type="SMART" id="SM00530">
    <property type="entry name" value="HTH_XRE"/>
    <property type="match status" value="1"/>
</dbReference>
<feature type="domain" description="HTH cro/C1-type" evidence="1">
    <location>
        <begin position="9"/>
        <end position="66"/>
    </location>
</feature>
<dbReference type="Gene3D" id="1.10.260.40">
    <property type="entry name" value="lambda repressor-like DNA-binding domains"/>
    <property type="match status" value="1"/>
</dbReference>
<reference evidence="3" key="1">
    <citation type="journal article" date="2019" name="Int. J. Syst. Evol. Microbiol.">
        <title>The Global Catalogue of Microorganisms (GCM) 10K type strain sequencing project: providing services to taxonomists for standard genome sequencing and annotation.</title>
        <authorList>
            <consortium name="The Broad Institute Genomics Platform"/>
            <consortium name="The Broad Institute Genome Sequencing Center for Infectious Disease"/>
            <person name="Wu L."/>
            <person name="Ma J."/>
        </authorList>
    </citation>
    <scope>NUCLEOTIDE SEQUENCE [LARGE SCALE GENOMIC DNA]</scope>
    <source>
        <strain evidence="3">CGMCC 4.7177</strain>
    </source>
</reference>
<protein>
    <submittedName>
        <fullName evidence="2">Helix-turn-helix domain-containing protein</fullName>
    </submittedName>
</protein>
<dbReference type="InterPro" id="IPR010982">
    <property type="entry name" value="Lambda_DNA-bd_dom_sf"/>
</dbReference>
<evidence type="ECO:0000259" key="1">
    <source>
        <dbReference type="PROSITE" id="PS50943"/>
    </source>
</evidence>
<gene>
    <name evidence="2" type="ORF">ACFSFY_00210</name>
</gene>
<dbReference type="Pfam" id="PF01381">
    <property type="entry name" value="HTH_3"/>
    <property type="match status" value="1"/>
</dbReference>
<dbReference type="Proteomes" id="UP001597218">
    <property type="component" value="Unassembled WGS sequence"/>
</dbReference>
<sequence>MSYYFGDWIKEQRDFFNLTQKDLSEITQKKITQSIISMWERKEIIIPSIQNIITVTESLNISLQSVPWDHFTLEEENETRCVEMKKRFSLYELPSACSVKTFEGKTYDLKGFVGIEKHTGEVKHITDLYYRAKTVVSESKLLAKRRKENEELIKEKREKKLN</sequence>
<dbReference type="SUPFAM" id="SSF47413">
    <property type="entry name" value="lambda repressor-like DNA-binding domains"/>
    <property type="match status" value="1"/>
</dbReference>
<organism evidence="2 3">
    <name type="scientific">Sporosarcina siberiensis</name>
    <dbReference type="NCBI Taxonomy" id="1365606"/>
    <lineage>
        <taxon>Bacteria</taxon>
        <taxon>Bacillati</taxon>
        <taxon>Bacillota</taxon>
        <taxon>Bacilli</taxon>
        <taxon>Bacillales</taxon>
        <taxon>Caryophanaceae</taxon>
        <taxon>Sporosarcina</taxon>
    </lineage>
</organism>
<comment type="caution">
    <text evidence="2">The sequence shown here is derived from an EMBL/GenBank/DDBJ whole genome shotgun (WGS) entry which is preliminary data.</text>
</comment>
<name>A0ABW4SAX1_9BACL</name>
<dbReference type="EMBL" id="JBHUGI010000001">
    <property type="protein sequence ID" value="MFD1926495.1"/>
    <property type="molecule type" value="Genomic_DNA"/>
</dbReference>
<dbReference type="RefSeq" id="WP_381535143.1">
    <property type="nucleotide sequence ID" value="NZ_JBHUGI010000001.1"/>
</dbReference>
<accession>A0ABW4SAX1</accession>
<proteinExistence type="predicted"/>
<keyword evidence="3" id="KW-1185">Reference proteome</keyword>
<dbReference type="PROSITE" id="PS50943">
    <property type="entry name" value="HTH_CROC1"/>
    <property type="match status" value="1"/>
</dbReference>
<dbReference type="InterPro" id="IPR001387">
    <property type="entry name" value="Cro/C1-type_HTH"/>
</dbReference>